<dbReference type="PROSITE" id="PS50994">
    <property type="entry name" value="INTEGRASE"/>
    <property type="match status" value="1"/>
</dbReference>
<dbReference type="AlphaFoldDB" id="Q1N5Q9"/>
<dbReference type="Gene3D" id="3.30.420.10">
    <property type="entry name" value="Ribonuclease H-like superfamily/Ribonuclease H"/>
    <property type="match status" value="1"/>
</dbReference>
<dbReference type="GO" id="GO:0015074">
    <property type="term" value="P:DNA integration"/>
    <property type="evidence" value="ECO:0007669"/>
    <property type="project" value="InterPro"/>
</dbReference>
<feature type="domain" description="Integrase catalytic" evidence="1">
    <location>
        <begin position="34"/>
        <end position="199"/>
    </location>
</feature>
<dbReference type="PANTHER" id="PTHR46889">
    <property type="entry name" value="TRANSPOSASE INSF FOR INSERTION SEQUENCE IS3B-RELATED"/>
    <property type="match status" value="1"/>
</dbReference>
<accession>Q1N5Q9</accession>
<protein>
    <submittedName>
        <fullName evidence="2">ISCps3, transposase orfB</fullName>
    </submittedName>
</protein>
<keyword evidence="3" id="KW-1185">Reference proteome</keyword>
<dbReference type="SUPFAM" id="SSF53098">
    <property type="entry name" value="Ribonuclease H-like"/>
    <property type="match status" value="1"/>
</dbReference>
<dbReference type="Pfam" id="PF00665">
    <property type="entry name" value="rve"/>
    <property type="match status" value="1"/>
</dbReference>
<dbReference type="InterPro" id="IPR036397">
    <property type="entry name" value="RNaseH_sf"/>
</dbReference>
<dbReference type="GO" id="GO:0003676">
    <property type="term" value="F:nucleic acid binding"/>
    <property type="evidence" value="ECO:0007669"/>
    <property type="project" value="InterPro"/>
</dbReference>
<dbReference type="InterPro" id="IPR001584">
    <property type="entry name" value="Integrase_cat-core"/>
</dbReference>
<evidence type="ECO:0000313" key="3">
    <source>
        <dbReference type="Proteomes" id="UP000004263"/>
    </source>
</evidence>
<dbReference type="Pfam" id="PF13333">
    <property type="entry name" value="rve_2"/>
    <property type="match status" value="1"/>
</dbReference>
<proteinExistence type="predicted"/>
<dbReference type="EMBL" id="AAQH01000001">
    <property type="protein sequence ID" value="EAT13883.1"/>
    <property type="molecule type" value="Genomic_DNA"/>
</dbReference>
<dbReference type="InterPro" id="IPR048020">
    <property type="entry name" value="Transpos_IS3"/>
</dbReference>
<dbReference type="NCBIfam" id="NF033516">
    <property type="entry name" value="transpos_IS3"/>
    <property type="match status" value="1"/>
</dbReference>
<evidence type="ECO:0000259" key="1">
    <source>
        <dbReference type="PROSITE" id="PS50994"/>
    </source>
</evidence>
<dbReference type="InterPro" id="IPR012337">
    <property type="entry name" value="RNaseH-like_sf"/>
</dbReference>
<dbReference type="PANTHER" id="PTHR46889:SF4">
    <property type="entry name" value="TRANSPOSASE INSO FOR INSERTION SEQUENCE ELEMENT IS911B-RELATED"/>
    <property type="match status" value="1"/>
</dbReference>
<name>Q1N5Q9_9GAMM</name>
<evidence type="ECO:0000313" key="2">
    <source>
        <dbReference type="EMBL" id="EAT13883.1"/>
    </source>
</evidence>
<gene>
    <name evidence="2" type="ORF">RED65_10834</name>
</gene>
<dbReference type="InterPro" id="IPR050900">
    <property type="entry name" value="Transposase_IS3/IS150/IS904"/>
</dbReference>
<dbReference type="HOGENOM" id="CLU_027402_4_1_6"/>
<dbReference type="Proteomes" id="UP000004263">
    <property type="component" value="Unassembled WGS sequence"/>
</dbReference>
<organism evidence="2 3">
    <name type="scientific">Bermanella marisrubri</name>
    <dbReference type="NCBI Taxonomy" id="207949"/>
    <lineage>
        <taxon>Bacteria</taxon>
        <taxon>Pseudomonadati</taxon>
        <taxon>Pseudomonadota</taxon>
        <taxon>Gammaproteobacteria</taxon>
        <taxon>Oceanospirillales</taxon>
        <taxon>Oceanospirillaceae</taxon>
        <taxon>Bermanella</taxon>
    </lineage>
</organism>
<reference evidence="2 3" key="1">
    <citation type="submission" date="2006-03" db="EMBL/GenBank/DDBJ databases">
        <authorList>
            <person name="Pinhassi J."/>
            <person name="Pedros-Alio C."/>
            <person name="Ferriera S."/>
            <person name="Johnson J."/>
            <person name="Kravitz S."/>
            <person name="Halpern A."/>
            <person name="Remington K."/>
            <person name="Beeson K."/>
            <person name="Tran B."/>
            <person name="Rogers Y.-H."/>
            <person name="Friedman R."/>
            <person name="Venter J.C."/>
        </authorList>
    </citation>
    <scope>NUCLEOTIDE SEQUENCE [LARGE SCALE GENOMIC DNA]</scope>
    <source>
        <strain evidence="2 3">RED65</strain>
    </source>
</reference>
<sequence length="199" mass="23240">MKLAGLKARVSRVTRRVPGLKRFVSKGENRLLVHGNATRINQVWVADITYIKHQGTWQYLVTVMDQYSRRIIGWTLSKSRTADVTARVLSAAIKNRGYPRGILFHTDRGIEFTGSEFQRILDKYDFKHSVNRIGYCTDNAFMESFYHSLKGELVRKTNFESLTHLRKEIGRYINQFYNNVRLHSSLNYMSPIKYEQSLV</sequence>
<comment type="caution">
    <text evidence="2">The sequence shown here is derived from an EMBL/GenBank/DDBJ whole genome shotgun (WGS) entry which is preliminary data.</text>
</comment>